<evidence type="ECO:0000313" key="2">
    <source>
        <dbReference type="EMBL" id="MEN5376525.1"/>
    </source>
</evidence>
<keyword evidence="3" id="KW-1185">Reference proteome</keyword>
<comment type="caution">
    <text evidence="2">The sequence shown here is derived from an EMBL/GenBank/DDBJ whole genome shotgun (WGS) entry which is preliminary data.</text>
</comment>
<dbReference type="RefSeq" id="WP_346580746.1">
    <property type="nucleotide sequence ID" value="NZ_JBDJNQ010000002.1"/>
</dbReference>
<feature type="transmembrane region" description="Helical" evidence="1">
    <location>
        <begin position="73"/>
        <end position="95"/>
    </location>
</feature>
<evidence type="ECO:0000256" key="1">
    <source>
        <dbReference type="SAM" id="Phobius"/>
    </source>
</evidence>
<organism evidence="2 3">
    <name type="scientific">Sphingobacterium kitahiroshimense</name>
    <dbReference type="NCBI Taxonomy" id="470446"/>
    <lineage>
        <taxon>Bacteria</taxon>
        <taxon>Pseudomonadati</taxon>
        <taxon>Bacteroidota</taxon>
        <taxon>Sphingobacteriia</taxon>
        <taxon>Sphingobacteriales</taxon>
        <taxon>Sphingobacteriaceae</taxon>
        <taxon>Sphingobacterium</taxon>
    </lineage>
</organism>
<feature type="transmembrane region" description="Helical" evidence="1">
    <location>
        <begin position="115"/>
        <end position="136"/>
    </location>
</feature>
<keyword evidence="1" id="KW-1133">Transmembrane helix</keyword>
<keyword evidence="1" id="KW-0472">Membrane</keyword>
<protein>
    <recommendedName>
        <fullName evidence="4">Signal transduction histidine kinase internal region domain-containing protein</fullName>
    </recommendedName>
</protein>
<accession>A0ABV0BPZ6</accession>
<keyword evidence="1" id="KW-0812">Transmembrane</keyword>
<name>A0ABV0BPZ6_9SPHI</name>
<evidence type="ECO:0008006" key="4">
    <source>
        <dbReference type="Google" id="ProtNLM"/>
    </source>
</evidence>
<dbReference type="EMBL" id="JBDJNQ010000002">
    <property type="protein sequence ID" value="MEN5376525.1"/>
    <property type="molecule type" value="Genomic_DNA"/>
</dbReference>
<gene>
    <name evidence="2" type="ORF">ABE541_04545</name>
</gene>
<reference evidence="2 3" key="1">
    <citation type="submission" date="2024-04" db="EMBL/GenBank/DDBJ databases">
        <title>WGS of bacteria from Torrens River.</title>
        <authorList>
            <person name="Wyrsch E.R."/>
            <person name="Drigo B."/>
        </authorList>
    </citation>
    <scope>NUCLEOTIDE SEQUENCE [LARGE SCALE GENOMIC DNA]</scope>
    <source>
        <strain evidence="2 3">TWI391</strain>
    </source>
</reference>
<feature type="transmembrane region" description="Helical" evidence="1">
    <location>
        <begin position="41"/>
        <end position="61"/>
    </location>
</feature>
<dbReference type="Proteomes" id="UP001409291">
    <property type="component" value="Unassembled WGS sequence"/>
</dbReference>
<feature type="transmembrane region" description="Helical" evidence="1">
    <location>
        <begin position="12"/>
        <end position="29"/>
    </location>
</feature>
<sequence length="352" mass="41835">MHEKRIVYRLPWYGVFFLLIGYSFLFYQVNHASFVDLPFMQFFFIAVAYSSVFLAVRYFMVDKSGYIRRGGKILFYIFCLYILYFLLIVTLLFLLPRPWTSSIYKPHLTISLLQVGLGLAVFFFKYSLYACLLVLFESRISALVWMGKRLLLVKKLQIRNNMFRHDASQGKVRALVREEVAHLLRNLLQQLYAWKVISQTEKQHVDRLLHYVLDGLSDEKRQFVTLDQEMEAVEWLNQIYPERQVDLRYPDRLGGHLVPRFMLVSLLQNCQKHGVYDGSALLEIKLSRYRMHIKVYNKIAHNKNWQIGADGTGMDRWRDIVRYYYADTADVLIEMLDDHYLLTVTIDYKKQI</sequence>
<evidence type="ECO:0000313" key="3">
    <source>
        <dbReference type="Proteomes" id="UP001409291"/>
    </source>
</evidence>
<proteinExistence type="predicted"/>